<feature type="transmembrane region" description="Helical" evidence="1">
    <location>
        <begin position="125"/>
        <end position="145"/>
    </location>
</feature>
<accession>A0ABT6ZR44</accession>
<feature type="transmembrane region" description="Helical" evidence="1">
    <location>
        <begin position="94"/>
        <end position="113"/>
    </location>
</feature>
<dbReference type="Proteomes" id="UP001214441">
    <property type="component" value="Unassembled WGS sequence"/>
</dbReference>
<evidence type="ECO:0000313" key="3">
    <source>
        <dbReference type="Proteomes" id="UP001214441"/>
    </source>
</evidence>
<proteinExistence type="predicted"/>
<evidence type="ECO:0000256" key="1">
    <source>
        <dbReference type="SAM" id="Phobius"/>
    </source>
</evidence>
<keyword evidence="1" id="KW-0472">Membrane</keyword>
<dbReference type="RefSeq" id="WP_274039149.1">
    <property type="nucleotide sequence ID" value="NZ_JANCPR020000004.1"/>
</dbReference>
<keyword evidence="3" id="KW-1185">Reference proteome</keyword>
<keyword evidence="1" id="KW-1133">Transmembrane helix</keyword>
<dbReference type="EMBL" id="JANCPR020000004">
    <property type="protein sequence ID" value="MDJ1131322.1"/>
    <property type="molecule type" value="Genomic_DNA"/>
</dbReference>
<feature type="transmembrane region" description="Helical" evidence="1">
    <location>
        <begin position="182"/>
        <end position="210"/>
    </location>
</feature>
<keyword evidence="1" id="KW-0812">Transmembrane</keyword>
<name>A0ABT6ZR44_9ACTN</name>
<feature type="transmembrane region" description="Helical" evidence="1">
    <location>
        <begin position="6"/>
        <end position="23"/>
    </location>
</feature>
<reference evidence="2 3" key="1">
    <citation type="submission" date="2023-05" db="EMBL/GenBank/DDBJ databases">
        <title>Streptantibioticus silvisoli sp. nov., acidotolerant actinomycetes 1 from pine litter.</title>
        <authorList>
            <person name="Swiecimska M."/>
            <person name="Golinska P."/>
            <person name="Sangal V."/>
            <person name="Wachnowicz B."/>
            <person name="Goodfellow M."/>
        </authorList>
    </citation>
    <scope>NUCLEOTIDE SEQUENCE [LARGE SCALE GENOMIC DNA]</scope>
    <source>
        <strain evidence="2 3">DSM 42109</strain>
    </source>
</reference>
<evidence type="ECO:0000313" key="2">
    <source>
        <dbReference type="EMBL" id="MDJ1131322.1"/>
    </source>
</evidence>
<feature type="transmembrane region" description="Helical" evidence="1">
    <location>
        <begin position="222"/>
        <end position="243"/>
    </location>
</feature>
<sequence length="303" mass="32263">MIPLQAVLFWAFGTGATFAVSAARQLQHWRRFTGTAPGGLLKWRAGSRAANPYLCLTALFAGVLMAPTGLFLLWQNPSWATMHAADAHDGVWAGFVLLYAGGVVVGALIGFLLAQALCLMGMAYWAFLLAVGAHFLLFGTLVHGWDGSGYRRFLSTGRPELAGWPRDSVINNALEFLTSGTFLALLVLGAAVLGTLLLAEVGWLVEGWALPGADAARRVPRMLAVTVAAAGVYGLPLLGAVLASVLVRALGWGPGLGLFAVGAWLALLPRRTPVRWLYGLVGLPDRHWRTLEDEERHAVGTAA</sequence>
<gene>
    <name evidence="2" type="ORF">NMN56_005000</name>
</gene>
<protein>
    <submittedName>
        <fullName evidence="2">Uncharacterized protein</fullName>
    </submittedName>
</protein>
<comment type="caution">
    <text evidence="2">The sequence shown here is derived from an EMBL/GenBank/DDBJ whole genome shotgun (WGS) entry which is preliminary data.</text>
</comment>
<feature type="transmembrane region" description="Helical" evidence="1">
    <location>
        <begin position="249"/>
        <end position="268"/>
    </location>
</feature>
<feature type="transmembrane region" description="Helical" evidence="1">
    <location>
        <begin position="53"/>
        <end position="74"/>
    </location>
</feature>
<organism evidence="2 3">
    <name type="scientific">Streptomyces iconiensis</name>
    <dbReference type="NCBI Taxonomy" id="1384038"/>
    <lineage>
        <taxon>Bacteria</taxon>
        <taxon>Bacillati</taxon>
        <taxon>Actinomycetota</taxon>
        <taxon>Actinomycetes</taxon>
        <taxon>Kitasatosporales</taxon>
        <taxon>Streptomycetaceae</taxon>
        <taxon>Streptomyces</taxon>
    </lineage>
</organism>